<keyword evidence="1" id="KW-0812">Transmembrane</keyword>
<dbReference type="RefSeq" id="WP_163692427.1">
    <property type="nucleotide sequence ID" value="NZ_FXTW01000001.1"/>
</dbReference>
<dbReference type="Proteomes" id="UP000468443">
    <property type="component" value="Unassembled WGS sequence"/>
</dbReference>
<proteinExistence type="predicted"/>
<gene>
    <name evidence="2" type="ORF">GWK09_07825</name>
</gene>
<reference evidence="2 3" key="1">
    <citation type="submission" date="2020-01" db="EMBL/GenBank/DDBJ databases">
        <title>Muriicola jejuensis KCTC 22299.</title>
        <authorList>
            <person name="Wang G."/>
        </authorList>
    </citation>
    <scope>NUCLEOTIDE SEQUENCE [LARGE SCALE GENOMIC DNA]</scope>
    <source>
        <strain evidence="2 3">KCTC 22299</strain>
    </source>
</reference>
<organism evidence="2 3">
    <name type="scientific">Muriicola jejuensis</name>
    <dbReference type="NCBI Taxonomy" id="504488"/>
    <lineage>
        <taxon>Bacteria</taxon>
        <taxon>Pseudomonadati</taxon>
        <taxon>Bacteroidota</taxon>
        <taxon>Flavobacteriia</taxon>
        <taxon>Flavobacteriales</taxon>
        <taxon>Flavobacteriaceae</taxon>
        <taxon>Muriicola</taxon>
    </lineage>
</organism>
<keyword evidence="1" id="KW-0472">Membrane</keyword>
<sequence>MKISKRDIKFFLFGALTMFLIVLIYEWDDFKRGFKDGFEKGRAQQEVTE</sequence>
<protein>
    <submittedName>
        <fullName evidence="2">Uncharacterized protein</fullName>
    </submittedName>
</protein>
<comment type="caution">
    <text evidence="2">The sequence shown here is derived from an EMBL/GenBank/DDBJ whole genome shotgun (WGS) entry which is preliminary data.</text>
</comment>
<evidence type="ECO:0000256" key="1">
    <source>
        <dbReference type="SAM" id="Phobius"/>
    </source>
</evidence>
<keyword evidence="1" id="KW-1133">Transmembrane helix</keyword>
<feature type="transmembrane region" description="Helical" evidence="1">
    <location>
        <begin position="7"/>
        <end position="25"/>
    </location>
</feature>
<keyword evidence="3" id="KW-1185">Reference proteome</keyword>
<accession>A0A6P0UAU6</accession>
<name>A0A6P0UAU6_9FLAO</name>
<dbReference type="AlphaFoldDB" id="A0A6P0UAU6"/>
<dbReference type="EMBL" id="JAABOP010000001">
    <property type="protein sequence ID" value="NER10421.1"/>
    <property type="molecule type" value="Genomic_DNA"/>
</dbReference>
<evidence type="ECO:0000313" key="2">
    <source>
        <dbReference type="EMBL" id="NER10421.1"/>
    </source>
</evidence>
<evidence type="ECO:0000313" key="3">
    <source>
        <dbReference type="Proteomes" id="UP000468443"/>
    </source>
</evidence>